<dbReference type="EMBL" id="CAEZZT010000004">
    <property type="protein sequence ID" value="CAB4767899.1"/>
    <property type="molecule type" value="Genomic_DNA"/>
</dbReference>
<evidence type="ECO:0000313" key="1">
    <source>
        <dbReference type="EMBL" id="CAB4767899.1"/>
    </source>
</evidence>
<protein>
    <submittedName>
        <fullName evidence="1">Unannotated protein</fullName>
    </submittedName>
</protein>
<sequence>MVKNLYEFVPGLHTAFCEPGKSEPTVLGKFVVPKNFLTVFMFKDFNKETSTWLKGDDWKVFFKVSVTDLGTPVLDGLEISGNVTRWKIKLIEQYRYTLLELALQIVVKTLTPSYRDTDERVFNEKYYEKLLKDGHIELTASNWDEYRNQKPQTEPVQLVRWWDGQSEPLGTKELRDLKATINTKLRKQITPEYLEHIATIYTEAVKDGKKPIQVIMDSERVAHRTASDYASKARELGLLPETKPGVVTIEVPKKKKGK</sequence>
<proteinExistence type="predicted"/>
<reference evidence="1" key="1">
    <citation type="submission" date="2020-05" db="EMBL/GenBank/DDBJ databases">
        <authorList>
            <person name="Chiriac C."/>
            <person name="Salcher M."/>
            <person name="Ghai R."/>
            <person name="Kavagutti S V."/>
        </authorList>
    </citation>
    <scope>NUCLEOTIDE SEQUENCE</scope>
</reference>
<gene>
    <name evidence="1" type="ORF">UFOPK2918_00103</name>
</gene>
<dbReference type="AlphaFoldDB" id="A0A6J6V9L2"/>
<name>A0A6J6V9L2_9ZZZZ</name>
<accession>A0A6J6V9L2</accession>
<organism evidence="1">
    <name type="scientific">freshwater metagenome</name>
    <dbReference type="NCBI Taxonomy" id="449393"/>
    <lineage>
        <taxon>unclassified sequences</taxon>
        <taxon>metagenomes</taxon>
        <taxon>ecological metagenomes</taxon>
    </lineage>
</organism>